<evidence type="ECO:0000313" key="1">
    <source>
        <dbReference type="EMBL" id="KXY51315.1"/>
    </source>
</evidence>
<sequence length="130" mass="14990">MDIVQIVKEIESETKEALVEKMVGKKFADGEFPNELMQLTTEIIVNSVLSNLSTQSFNLKPIRQGHIFLITATDEFDNTVVDVMYITRYENENPLDFEIEDVNVAVKEYVFKKAVEEIEAEKNKDKELNQ</sequence>
<gene>
    <name evidence="1" type="ORF">AT268_33075</name>
</gene>
<reference evidence="1 2" key="1">
    <citation type="submission" date="2015-12" db="EMBL/GenBank/DDBJ databases">
        <title>Bacillus cereus Group isolate.</title>
        <authorList>
            <person name="Kovac J."/>
        </authorList>
    </citation>
    <scope>NUCLEOTIDE SEQUENCE [LARGE SCALE GENOMIC DNA]</scope>
    <source>
        <strain evidence="1 2">FSL K6-0073</strain>
    </source>
</reference>
<name>A0A9X0MKF7_BACCE</name>
<dbReference type="RefSeq" id="WP_061662650.1">
    <property type="nucleotide sequence ID" value="NZ_JARPPC010000002.1"/>
</dbReference>
<dbReference type="AlphaFoldDB" id="A0A9X0MKF7"/>
<proteinExistence type="predicted"/>
<protein>
    <submittedName>
        <fullName evidence="1">Uncharacterized protein</fullName>
    </submittedName>
</protein>
<comment type="caution">
    <text evidence="1">The sequence shown here is derived from an EMBL/GenBank/DDBJ whole genome shotgun (WGS) entry which is preliminary data.</text>
</comment>
<organism evidence="1 2">
    <name type="scientific">Bacillus cereus</name>
    <dbReference type="NCBI Taxonomy" id="1396"/>
    <lineage>
        <taxon>Bacteria</taxon>
        <taxon>Bacillati</taxon>
        <taxon>Bacillota</taxon>
        <taxon>Bacilli</taxon>
        <taxon>Bacillales</taxon>
        <taxon>Bacillaceae</taxon>
        <taxon>Bacillus</taxon>
        <taxon>Bacillus cereus group</taxon>
    </lineage>
</organism>
<accession>A0A9X0MKF7</accession>
<dbReference type="EMBL" id="LOMO01000001">
    <property type="protein sequence ID" value="KXY51315.1"/>
    <property type="molecule type" value="Genomic_DNA"/>
</dbReference>
<dbReference type="Proteomes" id="UP000075476">
    <property type="component" value="Unassembled WGS sequence"/>
</dbReference>
<evidence type="ECO:0000313" key="2">
    <source>
        <dbReference type="Proteomes" id="UP000075476"/>
    </source>
</evidence>